<dbReference type="RefSeq" id="WP_186948384.1">
    <property type="nucleotide sequence ID" value="NZ_JACOGF010000008.1"/>
</dbReference>
<evidence type="ECO:0000313" key="3">
    <source>
        <dbReference type="Proteomes" id="UP000650424"/>
    </source>
</evidence>
<gene>
    <name evidence="2" type="ORF">H8L32_16630</name>
</gene>
<reference evidence="2 3" key="1">
    <citation type="submission" date="2020-08" db="EMBL/GenBank/DDBJ databases">
        <title>Novel species isolated from subtropical streams in China.</title>
        <authorList>
            <person name="Lu H."/>
        </authorList>
    </citation>
    <scope>NUCLEOTIDE SEQUENCE [LARGE SCALE GENOMIC DNA]</scope>
    <source>
        <strain evidence="2 3">CY18W</strain>
    </source>
</reference>
<sequence length="145" mass="15655">MTSLVFNLSSLVAGLLFGLGLAISGMTNPGQVLDFLDLAGNWNPDLLFVLGAAVTVTVIAFRWILSRKKPLFSDHFNLPTLTAIDRNLVAGSIIFGIGWGISGYCPGPAIASLANPNWETWVFLPAMLVGMLLQRRLQAAKIKKQ</sequence>
<dbReference type="InterPro" id="IPR046513">
    <property type="entry name" value="DUF6691"/>
</dbReference>
<organism evidence="2 3">
    <name type="scientific">Undibacterium hunanense</name>
    <dbReference type="NCBI Taxonomy" id="2762292"/>
    <lineage>
        <taxon>Bacteria</taxon>
        <taxon>Pseudomonadati</taxon>
        <taxon>Pseudomonadota</taxon>
        <taxon>Betaproteobacteria</taxon>
        <taxon>Burkholderiales</taxon>
        <taxon>Oxalobacteraceae</taxon>
        <taxon>Undibacterium</taxon>
    </lineage>
</organism>
<feature type="transmembrane region" description="Helical" evidence="1">
    <location>
        <begin position="46"/>
        <end position="65"/>
    </location>
</feature>
<comment type="caution">
    <text evidence="2">The sequence shown here is derived from an EMBL/GenBank/DDBJ whole genome shotgun (WGS) entry which is preliminary data.</text>
</comment>
<evidence type="ECO:0000256" key="1">
    <source>
        <dbReference type="SAM" id="Phobius"/>
    </source>
</evidence>
<protein>
    <submittedName>
        <fullName evidence="2">YeeE/YedE family protein</fullName>
    </submittedName>
</protein>
<keyword evidence="3" id="KW-1185">Reference proteome</keyword>
<dbReference type="EMBL" id="JACOGF010000008">
    <property type="protein sequence ID" value="MBC3919119.1"/>
    <property type="molecule type" value="Genomic_DNA"/>
</dbReference>
<proteinExistence type="predicted"/>
<name>A0ABR6ZTI0_9BURK</name>
<keyword evidence="1" id="KW-0472">Membrane</keyword>
<feature type="transmembrane region" description="Helical" evidence="1">
    <location>
        <begin position="116"/>
        <end position="133"/>
    </location>
</feature>
<accession>A0ABR6ZTI0</accession>
<keyword evidence="1" id="KW-0812">Transmembrane</keyword>
<dbReference type="Proteomes" id="UP000650424">
    <property type="component" value="Unassembled WGS sequence"/>
</dbReference>
<keyword evidence="1" id="KW-1133">Transmembrane helix</keyword>
<feature type="transmembrane region" description="Helical" evidence="1">
    <location>
        <begin position="86"/>
        <end position="104"/>
    </location>
</feature>
<dbReference type="Pfam" id="PF20398">
    <property type="entry name" value="DUF6691"/>
    <property type="match status" value="1"/>
</dbReference>
<evidence type="ECO:0000313" key="2">
    <source>
        <dbReference type="EMBL" id="MBC3919119.1"/>
    </source>
</evidence>